<feature type="domain" description="AB hydrolase-1" evidence="1">
    <location>
        <begin position="14"/>
        <end position="120"/>
    </location>
</feature>
<dbReference type="EMBL" id="JBHSEC010000007">
    <property type="protein sequence ID" value="MFC4410124.1"/>
    <property type="molecule type" value="Genomic_DNA"/>
</dbReference>
<organism evidence="2 3">
    <name type="scientific">Chungangia koreensis</name>
    <dbReference type="NCBI Taxonomy" id="752657"/>
    <lineage>
        <taxon>Bacteria</taxon>
        <taxon>Bacillati</taxon>
        <taxon>Bacillota</taxon>
        <taxon>Bacilli</taxon>
        <taxon>Lactobacillales</taxon>
        <taxon>Chungangia</taxon>
    </lineage>
</organism>
<protein>
    <submittedName>
        <fullName evidence="2">Alpha/beta fold hydrolase</fullName>
    </submittedName>
</protein>
<dbReference type="GO" id="GO:0016787">
    <property type="term" value="F:hydrolase activity"/>
    <property type="evidence" value="ECO:0007669"/>
    <property type="project" value="UniProtKB-KW"/>
</dbReference>
<dbReference type="InterPro" id="IPR000073">
    <property type="entry name" value="AB_hydrolase_1"/>
</dbReference>
<evidence type="ECO:0000313" key="2">
    <source>
        <dbReference type="EMBL" id="MFC4410124.1"/>
    </source>
</evidence>
<dbReference type="PRINTS" id="PR00111">
    <property type="entry name" value="ABHYDROLASE"/>
</dbReference>
<proteinExistence type="predicted"/>
<dbReference type="InterPro" id="IPR050266">
    <property type="entry name" value="AB_hydrolase_sf"/>
</dbReference>
<dbReference type="Gene3D" id="3.40.50.1820">
    <property type="entry name" value="alpha/beta hydrolase"/>
    <property type="match status" value="1"/>
</dbReference>
<reference evidence="3" key="1">
    <citation type="journal article" date="2019" name="Int. J. Syst. Evol. Microbiol.">
        <title>The Global Catalogue of Microorganisms (GCM) 10K type strain sequencing project: providing services to taxonomists for standard genome sequencing and annotation.</title>
        <authorList>
            <consortium name="The Broad Institute Genomics Platform"/>
            <consortium name="The Broad Institute Genome Sequencing Center for Infectious Disease"/>
            <person name="Wu L."/>
            <person name="Ma J."/>
        </authorList>
    </citation>
    <scope>NUCLEOTIDE SEQUENCE [LARGE SCALE GENOMIC DNA]</scope>
    <source>
        <strain evidence="3">CCUG 59778</strain>
    </source>
</reference>
<accession>A0ABV8X505</accession>
<dbReference type="Proteomes" id="UP001595817">
    <property type="component" value="Unassembled WGS sequence"/>
</dbReference>
<dbReference type="InterPro" id="IPR029058">
    <property type="entry name" value="AB_hydrolase_fold"/>
</dbReference>
<keyword evidence="2" id="KW-0378">Hydrolase</keyword>
<sequence length="239" mass="27246">MILHTNVIGTGESIVFLHTGLQTGKNDFTVQQEHFKEQYKVFSPDLRGHGKSVGDVTEHYFADAAKDLYETLNHHDVKMVNLVGCSLGALVAVKFAQLFPELVKSLTVSGITIEKPDNWLELHASDVAVQSAILKNEEFINHFNQLHDSDWRQFLELGRREDWYPFEDMQAFNHFSFPVLLLVGERQSAETAAVELFPENNENVHIAIIPFAGHLVHDEQTEIYVRVLEDFLLNCKKSK</sequence>
<comment type="caution">
    <text evidence="2">The sequence shown here is derived from an EMBL/GenBank/DDBJ whole genome shotgun (WGS) entry which is preliminary data.</text>
</comment>
<evidence type="ECO:0000259" key="1">
    <source>
        <dbReference type="Pfam" id="PF00561"/>
    </source>
</evidence>
<name>A0ABV8X505_9LACT</name>
<dbReference type="RefSeq" id="WP_378153614.1">
    <property type="nucleotide sequence ID" value="NZ_JBHSEC010000007.1"/>
</dbReference>
<dbReference type="Pfam" id="PF00561">
    <property type="entry name" value="Abhydrolase_1"/>
    <property type="match status" value="1"/>
</dbReference>
<dbReference type="PANTHER" id="PTHR43798">
    <property type="entry name" value="MONOACYLGLYCEROL LIPASE"/>
    <property type="match status" value="1"/>
</dbReference>
<gene>
    <name evidence="2" type="ORF">ACFOZY_06685</name>
</gene>
<evidence type="ECO:0000313" key="3">
    <source>
        <dbReference type="Proteomes" id="UP001595817"/>
    </source>
</evidence>
<keyword evidence="3" id="KW-1185">Reference proteome</keyword>
<dbReference type="SUPFAM" id="SSF53474">
    <property type="entry name" value="alpha/beta-Hydrolases"/>
    <property type="match status" value="1"/>
</dbReference>